<evidence type="ECO:0000256" key="3">
    <source>
        <dbReference type="ARBA" id="ARBA00022630"/>
    </source>
</evidence>
<feature type="domain" description="NADH:flavin oxidoreductase/NADH oxidase N-terminal" evidence="6">
    <location>
        <begin position="28"/>
        <end position="88"/>
    </location>
</feature>
<sequence length="122" mass="13402">MPYTHNSPAHDSHTQLHAHYHDDISTNLLAPLRLGKEFELSHRVVLAPVTGCRALHYVPQPAHVKYYGERTTHGGLLITEGAAICQQEIGVINIDEGSPAMVDTTAGRNHVRVLQTTSIAYT</sequence>
<dbReference type="PANTHER" id="PTHR22893:SF112">
    <property type="entry name" value="12-OXOPHYTODIENOATE REDUCTASE 3"/>
    <property type="match status" value="1"/>
</dbReference>
<dbReference type="Proteomes" id="UP000886520">
    <property type="component" value="Chromosome 18"/>
</dbReference>
<dbReference type="Gene3D" id="3.20.20.70">
    <property type="entry name" value="Aldolase class I"/>
    <property type="match status" value="1"/>
</dbReference>
<dbReference type="PANTHER" id="PTHR22893">
    <property type="entry name" value="NADH OXIDOREDUCTASE-RELATED"/>
    <property type="match status" value="1"/>
</dbReference>
<dbReference type="InterPro" id="IPR013785">
    <property type="entry name" value="Aldolase_TIM"/>
</dbReference>
<keyword evidence="3" id="KW-0285">Flavoprotein</keyword>
<dbReference type="OrthoDB" id="1663137at2759"/>
<name>A0A9D4UEX8_ADICA</name>
<evidence type="ECO:0000313" key="7">
    <source>
        <dbReference type="EMBL" id="KAI5066417.1"/>
    </source>
</evidence>
<protein>
    <recommendedName>
        <fullName evidence="6">NADH:flavin oxidoreductase/NADH oxidase N-terminal domain-containing protein</fullName>
    </recommendedName>
</protein>
<dbReference type="GO" id="GO:0016491">
    <property type="term" value="F:oxidoreductase activity"/>
    <property type="evidence" value="ECO:0007669"/>
    <property type="project" value="InterPro"/>
</dbReference>
<evidence type="ECO:0000313" key="8">
    <source>
        <dbReference type="Proteomes" id="UP000886520"/>
    </source>
</evidence>
<comment type="caution">
    <text evidence="7">The sequence shown here is derived from an EMBL/GenBank/DDBJ whole genome shotgun (WGS) entry which is preliminary data.</text>
</comment>
<evidence type="ECO:0000256" key="2">
    <source>
        <dbReference type="ARBA" id="ARBA00005979"/>
    </source>
</evidence>
<dbReference type="Pfam" id="PF00724">
    <property type="entry name" value="Oxidored_FMN"/>
    <property type="match status" value="1"/>
</dbReference>
<reference evidence="7" key="1">
    <citation type="submission" date="2021-01" db="EMBL/GenBank/DDBJ databases">
        <title>Adiantum capillus-veneris genome.</title>
        <authorList>
            <person name="Fang Y."/>
            <person name="Liao Q."/>
        </authorList>
    </citation>
    <scope>NUCLEOTIDE SEQUENCE</scope>
    <source>
        <strain evidence="7">H3</strain>
        <tissue evidence="7">Leaf</tissue>
    </source>
</reference>
<dbReference type="AlphaFoldDB" id="A0A9D4UEX8"/>
<gene>
    <name evidence="7" type="ORF">GOP47_0019041</name>
</gene>
<keyword evidence="8" id="KW-1185">Reference proteome</keyword>
<keyword evidence="4" id="KW-0288">FMN</keyword>
<dbReference type="EMBL" id="JABFUD020000018">
    <property type="protein sequence ID" value="KAI5066417.1"/>
    <property type="molecule type" value="Genomic_DNA"/>
</dbReference>
<evidence type="ECO:0000256" key="1">
    <source>
        <dbReference type="ARBA" id="ARBA00001917"/>
    </source>
</evidence>
<evidence type="ECO:0000259" key="6">
    <source>
        <dbReference type="Pfam" id="PF00724"/>
    </source>
</evidence>
<comment type="similarity">
    <text evidence="2">Belongs to the NADH:flavin oxidoreductase/NADH oxidase family.</text>
</comment>
<keyword evidence="5" id="KW-0521">NADP</keyword>
<comment type="cofactor">
    <cofactor evidence="1">
        <name>FMN</name>
        <dbReference type="ChEBI" id="CHEBI:58210"/>
    </cofactor>
</comment>
<organism evidence="7 8">
    <name type="scientific">Adiantum capillus-veneris</name>
    <name type="common">Maidenhair fern</name>
    <dbReference type="NCBI Taxonomy" id="13818"/>
    <lineage>
        <taxon>Eukaryota</taxon>
        <taxon>Viridiplantae</taxon>
        <taxon>Streptophyta</taxon>
        <taxon>Embryophyta</taxon>
        <taxon>Tracheophyta</taxon>
        <taxon>Polypodiopsida</taxon>
        <taxon>Polypodiidae</taxon>
        <taxon>Polypodiales</taxon>
        <taxon>Pteridineae</taxon>
        <taxon>Pteridaceae</taxon>
        <taxon>Vittarioideae</taxon>
        <taxon>Adiantum</taxon>
    </lineage>
</organism>
<evidence type="ECO:0000256" key="5">
    <source>
        <dbReference type="ARBA" id="ARBA00022857"/>
    </source>
</evidence>
<proteinExistence type="inferred from homology"/>
<dbReference type="GO" id="GO:0010181">
    <property type="term" value="F:FMN binding"/>
    <property type="evidence" value="ECO:0007669"/>
    <property type="project" value="InterPro"/>
</dbReference>
<evidence type="ECO:0000256" key="4">
    <source>
        <dbReference type="ARBA" id="ARBA00022643"/>
    </source>
</evidence>
<dbReference type="InterPro" id="IPR045247">
    <property type="entry name" value="Oye-like"/>
</dbReference>
<dbReference type="InterPro" id="IPR001155">
    <property type="entry name" value="OxRdtase_FMN_N"/>
</dbReference>
<accession>A0A9D4UEX8</accession>
<dbReference type="SUPFAM" id="SSF51395">
    <property type="entry name" value="FMN-linked oxidoreductases"/>
    <property type="match status" value="1"/>
</dbReference>